<dbReference type="GO" id="GO:0034993">
    <property type="term" value="C:meiotic nuclear membrane microtubule tethering complex"/>
    <property type="evidence" value="ECO:0007669"/>
    <property type="project" value="TreeGrafter"/>
</dbReference>
<evidence type="ECO:0000256" key="12">
    <source>
        <dbReference type="ARBA" id="ARBA00023212"/>
    </source>
</evidence>
<keyword evidence="9" id="KW-0175">Coiled coil</keyword>
<dbReference type="InterPro" id="IPR047290">
    <property type="entry name" value="CH_SYNE1_rpt1"/>
</dbReference>
<feature type="domain" description="Calponin-homology (CH)" evidence="14">
    <location>
        <begin position="194"/>
        <end position="299"/>
    </location>
</feature>
<dbReference type="PROSITE" id="PS00019">
    <property type="entry name" value="ACTININ_1"/>
    <property type="match status" value="1"/>
</dbReference>
<dbReference type="GO" id="GO:0007097">
    <property type="term" value="P:nuclear migration"/>
    <property type="evidence" value="ECO:0007669"/>
    <property type="project" value="TreeGrafter"/>
</dbReference>
<dbReference type="PANTHER" id="PTHR47535:SF9">
    <property type="entry name" value="CALPONIN-HOMOLOGY (CH) DOMAIN-CONTAINING PROTEIN"/>
    <property type="match status" value="1"/>
</dbReference>
<dbReference type="Pfam" id="PF00307">
    <property type="entry name" value="CH"/>
    <property type="match status" value="2"/>
</dbReference>
<evidence type="ECO:0000256" key="6">
    <source>
        <dbReference type="ARBA" id="ARBA00022692"/>
    </source>
</evidence>
<sequence length="491" mass="56139">MRSSICEGAVLFFWYALSGFLGNFKLQRLSLNEQESVQKRTFTKWINSHLAKRNPPMLVNDLFEDIKDGVMLIALLEVLSGQKLPCEQGRQLKRIHWVANIGTALKFLEGRRSVYRGSPIKLVNINSTDIADGRPSIVLGLVWTIILYFQIEELTSNLPQLQSLSSSASSVESVVSSETASPPSKRKVVTKVQGSARKALLKWIQYTAAKQVGIEIKDFGQSWRSGVAFHSVIHAIRPDLVDMDKVKGRSNRENLEEAFMLAETELGIPRLLDPEDVNVDKPDEKSIMTYVAQFLKYYPDLHHTVTDVQENDVSFSFIPITVLNRGSEDRLMLRDLKVWAEQFERDLARAQMAETSLQEKYQSFKHFRVQYELKRKPIELATQSLRKDGKLLLDQAIVKQAWDRVSSRLFDWHIQLDKSLPEPLGTIGAWLYRAEVVLREEVSIQQAHEETANIIHRKLEQLKVNIHAFILGTTTSKLYCKLGLSSFCYYI</sequence>
<evidence type="ECO:0000256" key="3">
    <source>
        <dbReference type="ARBA" id="ARBA00004245"/>
    </source>
</evidence>
<dbReference type="GO" id="GO:0030017">
    <property type="term" value="C:sarcomere"/>
    <property type="evidence" value="ECO:0007669"/>
    <property type="project" value="UniProtKB-SubCell"/>
</dbReference>
<dbReference type="GO" id="GO:0051015">
    <property type="term" value="F:actin filament binding"/>
    <property type="evidence" value="ECO:0007669"/>
    <property type="project" value="TreeGrafter"/>
</dbReference>
<protein>
    <recommendedName>
        <fullName evidence="14">Calponin-homology (CH) domain-containing protein</fullName>
    </recommendedName>
</protein>
<evidence type="ECO:0000256" key="11">
    <source>
        <dbReference type="ARBA" id="ARBA00023203"/>
    </source>
</evidence>
<dbReference type="CDD" id="cd21241">
    <property type="entry name" value="CH_SYNE1_rpt1"/>
    <property type="match status" value="1"/>
</dbReference>
<dbReference type="InterPro" id="IPR001589">
    <property type="entry name" value="Actinin_actin-bd_CS"/>
</dbReference>
<evidence type="ECO:0000256" key="13">
    <source>
        <dbReference type="ARBA" id="ARBA00023242"/>
    </source>
</evidence>
<keyword evidence="11" id="KW-0009">Actin-binding</keyword>
<keyword evidence="10" id="KW-0472">Membrane</keyword>
<proteinExistence type="inferred from homology"/>
<evidence type="ECO:0000256" key="9">
    <source>
        <dbReference type="ARBA" id="ARBA00023054"/>
    </source>
</evidence>
<reference evidence="15" key="3">
    <citation type="submission" date="2025-09" db="UniProtKB">
        <authorList>
            <consortium name="Ensembl"/>
        </authorList>
    </citation>
    <scope>IDENTIFICATION</scope>
</reference>
<reference evidence="15" key="2">
    <citation type="submission" date="2025-08" db="UniProtKB">
        <authorList>
            <consortium name="Ensembl"/>
        </authorList>
    </citation>
    <scope>IDENTIFICATION</scope>
</reference>
<keyword evidence="12" id="KW-0206">Cytoskeleton</keyword>
<dbReference type="PROSITE" id="PS50021">
    <property type="entry name" value="CH"/>
    <property type="match status" value="2"/>
</dbReference>
<evidence type="ECO:0000256" key="5">
    <source>
        <dbReference type="ARBA" id="ARBA00022490"/>
    </source>
</evidence>
<evidence type="ECO:0000313" key="15">
    <source>
        <dbReference type="Ensembl" id="ENSAPLP00000027963.1"/>
    </source>
</evidence>
<reference evidence="15 16" key="1">
    <citation type="submission" date="2017-10" db="EMBL/GenBank/DDBJ databases">
        <title>A new Pekin duck reference genome.</title>
        <authorList>
            <person name="Hou Z.-C."/>
            <person name="Zhou Z.-K."/>
            <person name="Zhu F."/>
            <person name="Hou S.-S."/>
        </authorList>
    </citation>
    <scope>NUCLEOTIDE SEQUENCE [LARGE SCALE GENOMIC DNA]</scope>
</reference>
<dbReference type="SMART" id="SM00033">
    <property type="entry name" value="CH"/>
    <property type="match status" value="2"/>
</dbReference>
<feature type="domain" description="Calponin-homology (CH)" evidence="14">
    <location>
        <begin position="36"/>
        <end position="150"/>
    </location>
</feature>
<dbReference type="InterPro" id="IPR036872">
    <property type="entry name" value="CH_dom_sf"/>
</dbReference>
<accession>A0A493TQ12</accession>
<comment type="subcellular location">
    <subcellularLocation>
        <location evidence="3">Cytoplasm</location>
        <location evidence="3">Cytoskeleton</location>
    </subcellularLocation>
    <subcellularLocation>
        <location evidence="2">Cytoplasm</location>
        <location evidence="2">Myofibril</location>
        <location evidence="2">Sarcomere</location>
    </subcellularLocation>
    <subcellularLocation>
        <location evidence="1">Nucleus membrane</location>
    </subcellularLocation>
</comment>
<keyword evidence="6" id="KW-0812">Transmembrane</keyword>
<keyword evidence="7" id="KW-0677">Repeat</keyword>
<dbReference type="SUPFAM" id="SSF47576">
    <property type="entry name" value="Calponin-homology domain, CH-domain"/>
    <property type="match status" value="1"/>
</dbReference>
<dbReference type="AlphaFoldDB" id="A0A493TQ12"/>
<dbReference type="InterPro" id="IPR047291">
    <property type="entry name" value="CH_SYNE1_rpt2"/>
</dbReference>
<evidence type="ECO:0000256" key="7">
    <source>
        <dbReference type="ARBA" id="ARBA00022737"/>
    </source>
</evidence>
<dbReference type="CDD" id="cd21243">
    <property type="entry name" value="CH_SYNE1_rpt2"/>
    <property type="match status" value="1"/>
</dbReference>
<name>A0A493TQ12_ANAPP</name>
<evidence type="ECO:0000313" key="16">
    <source>
        <dbReference type="Proteomes" id="UP000016666"/>
    </source>
</evidence>
<keyword evidence="16" id="KW-1185">Reference proteome</keyword>
<dbReference type="FunFam" id="1.10.418.10:FF:000037">
    <property type="entry name" value="nesprin-1 isoform X1"/>
    <property type="match status" value="1"/>
</dbReference>
<evidence type="ECO:0000256" key="2">
    <source>
        <dbReference type="ARBA" id="ARBA00004204"/>
    </source>
</evidence>
<dbReference type="PROSITE" id="PS00020">
    <property type="entry name" value="ACTININ_2"/>
    <property type="match status" value="1"/>
</dbReference>
<dbReference type="Ensembl" id="ENSAPLT00000020606.1">
    <property type="protein sequence ID" value="ENSAPLP00000027963.1"/>
    <property type="gene ID" value="ENSAPLG00000006495.2"/>
</dbReference>
<evidence type="ECO:0000256" key="4">
    <source>
        <dbReference type="ARBA" id="ARBA00008619"/>
    </source>
</evidence>
<dbReference type="PANTHER" id="PTHR47535">
    <property type="entry name" value="MUSCLE-SPECIFIC PROTEIN 300 KDA, ISOFORM G"/>
    <property type="match status" value="1"/>
</dbReference>
<keyword evidence="8" id="KW-1133">Transmembrane helix</keyword>
<evidence type="ECO:0000256" key="8">
    <source>
        <dbReference type="ARBA" id="ARBA00022989"/>
    </source>
</evidence>
<evidence type="ECO:0000256" key="10">
    <source>
        <dbReference type="ARBA" id="ARBA00023136"/>
    </source>
</evidence>
<dbReference type="Gene3D" id="1.10.418.10">
    <property type="entry name" value="Calponin-like domain"/>
    <property type="match status" value="2"/>
</dbReference>
<evidence type="ECO:0000256" key="1">
    <source>
        <dbReference type="ARBA" id="ARBA00004126"/>
    </source>
</evidence>
<keyword evidence="13" id="KW-0539">Nucleus</keyword>
<dbReference type="InterPro" id="IPR001715">
    <property type="entry name" value="CH_dom"/>
</dbReference>
<dbReference type="Proteomes" id="UP000016666">
    <property type="component" value="Chromosome 3"/>
</dbReference>
<dbReference type="GeneTree" id="ENSGT00940000154481"/>
<dbReference type="GO" id="GO:0005856">
    <property type="term" value="C:cytoskeleton"/>
    <property type="evidence" value="ECO:0007669"/>
    <property type="project" value="UniProtKB-SubCell"/>
</dbReference>
<organism evidence="15 16">
    <name type="scientific">Anas platyrhynchos platyrhynchos</name>
    <name type="common">Northern mallard</name>
    <dbReference type="NCBI Taxonomy" id="8840"/>
    <lineage>
        <taxon>Eukaryota</taxon>
        <taxon>Metazoa</taxon>
        <taxon>Chordata</taxon>
        <taxon>Craniata</taxon>
        <taxon>Vertebrata</taxon>
        <taxon>Euteleostomi</taxon>
        <taxon>Archelosauria</taxon>
        <taxon>Archosauria</taxon>
        <taxon>Dinosauria</taxon>
        <taxon>Saurischia</taxon>
        <taxon>Theropoda</taxon>
        <taxon>Coelurosauria</taxon>
        <taxon>Aves</taxon>
        <taxon>Neognathae</taxon>
        <taxon>Galloanserae</taxon>
        <taxon>Anseriformes</taxon>
        <taxon>Anatidae</taxon>
        <taxon>Anatinae</taxon>
        <taxon>Anas</taxon>
    </lineage>
</organism>
<comment type="similarity">
    <text evidence="4">Belongs to the nesprin family.</text>
</comment>
<evidence type="ECO:0000259" key="14">
    <source>
        <dbReference type="PROSITE" id="PS50021"/>
    </source>
</evidence>
<keyword evidence="5" id="KW-0963">Cytoplasm</keyword>
<dbReference type="GO" id="GO:0005640">
    <property type="term" value="C:nuclear outer membrane"/>
    <property type="evidence" value="ECO:0007669"/>
    <property type="project" value="TreeGrafter"/>
</dbReference>
<dbReference type="InterPro" id="IPR052403">
    <property type="entry name" value="LINC-complex_assoc"/>
</dbReference>
<dbReference type="FunFam" id="1.10.418.10:FF:000033">
    <property type="entry name" value="nesprin-1 isoform X1"/>
    <property type="match status" value="1"/>
</dbReference>